<gene>
    <name evidence="1" type="ORF">LCGC14_2512150</name>
</gene>
<dbReference type="AlphaFoldDB" id="A0A0F9BLR3"/>
<protein>
    <submittedName>
        <fullName evidence="1">Uncharacterized protein</fullName>
    </submittedName>
</protein>
<dbReference type="EMBL" id="LAZR01040317">
    <property type="protein sequence ID" value="KKL14787.1"/>
    <property type="molecule type" value="Genomic_DNA"/>
</dbReference>
<evidence type="ECO:0000313" key="1">
    <source>
        <dbReference type="EMBL" id="KKL14787.1"/>
    </source>
</evidence>
<reference evidence="1" key="1">
    <citation type="journal article" date="2015" name="Nature">
        <title>Complex archaea that bridge the gap between prokaryotes and eukaryotes.</title>
        <authorList>
            <person name="Spang A."/>
            <person name="Saw J.H."/>
            <person name="Jorgensen S.L."/>
            <person name="Zaremba-Niedzwiedzka K."/>
            <person name="Martijn J."/>
            <person name="Lind A.E."/>
            <person name="van Eijk R."/>
            <person name="Schleper C."/>
            <person name="Guy L."/>
            <person name="Ettema T.J."/>
        </authorList>
    </citation>
    <scope>NUCLEOTIDE SEQUENCE</scope>
</reference>
<comment type="caution">
    <text evidence="1">The sequence shown here is derived from an EMBL/GenBank/DDBJ whole genome shotgun (WGS) entry which is preliminary data.</text>
</comment>
<organism evidence="1">
    <name type="scientific">marine sediment metagenome</name>
    <dbReference type="NCBI Taxonomy" id="412755"/>
    <lineage>
        <taxon>unclassified sequences</taxon>
        <taxon>metagenomes</taxon>
        <taxon>ecological metagenomes</taxon>
    </lineage>
</organism>
<sequence length="121" mass="14109">MTDAEHQALNERIALRLGWYKEPAISITTEGPVWHWLPKQRKRQLFHFQYSPPDFTRKWEHAGPLFAKLISVYGGIIRASARVELQLDEILRLKKQAPENIDTLTIEAIAVAFDAWKEEKE</sequence>
<accession>A0A0F9BLR3</accession>
<proteinExistence type="predicted"/>
<name>A0A0F9BLR3_9ZZZZ</name>